<evidence type="ECO:0000256" key="7">
    <source>
        <dbReference type="RuleBase" id="RU363034"/>
    </source>
</evidence>
<dbReference type="GO" id="GO:0005576">
    <property type="term" value="C:extracellular region"/>
    <property type="evidence" value="ECO:0007669"/>
    <property type="project" value="UniProtKB-SubCell"/>
</dbReference>
<name>A0A195BD63_9HYME</name>
<dbReference type="FunFam" id="2.40.10.10:FF:000036">
    <property type="entry name" value="Trypsin beta"/>
    <property type="match status" value="1"/>
</dbReference>
<dbReference type="InterPro" id="IPR043504">
    <property type="entry name" value="Peptidase_S1_PA_chymotrypsin"/>
</dbReference>
<organism evidence="11 12">
    <name type="scientific">Atta colombica</name>
    <dbReference type="NCBI Taxonomy" id="520822"/>
    <lineage>
        <taxon>Eukaryota</taxon>
        <taxon>Metazoa</taxon>
        <taxon>Ecdysozoa</taxon>
        <taxon>Arthropoda</taxon>
        <taxon>Hexapoda</taxon>
        <taxon>Insecta</taxon>
        <taxon>Pterygota</taxon>
        <taxon>Neoptera</taxon>
        <taxon>Endopterygota</taxon>
        <taxon>Hymenoptera</taxon>
        <taxon>Apocrita</taxon>
        <taxon>Aculeata</taxon>
        <taxon>Formicoidea</taxon>
        <taxon>Formicidae</taxon>
        <taxon>Myrmicinae</taxon>
        <taxon>Atta</taxon>
    </lineage>
</organism>
<accession>A0A195BD63</accession>
<keyword evidence="9" id="KW-1133">Transmembrane helix</keyword>
<dbReference type="Gene3D" id="2.40.10.10">
    <property type="entry name" value="Trypsin-like serine proteases"/>
    <property type="match status" value="4"/>
</dbReference>
<proteinExistence type="inferred from homology"/>
<evidence type="ECO:0000259" key="10">
    <source>
        <dbReference type="PROSITE" id="PS50240"/>
    </source>
</evidence>
<dbReference type="CDD" id="cd00190">
    <property type="entry name" value="Tryp_SPc"/>
    <property type="match status" value="2"/>
</dbReference>
<feature type="compositionally biased region" description="Basic and acidic residues" evidence="8">
    <location>
        <begin position="63"/>
        <end position="76"/>
    </location>
</feature>
<feature type="transmembrane region" description="Helical" evidence="9">
    <location>
        <begin position="308"/>
        <end position="330"/>
    </location>
</feature>
<dbReference type="PANTHER" id="PTHR24276">
    <property type="entry name" value="POLYSERASE-RELATED"/>
    <property type="match status" value="1"/>
</dbReference>
<gene>
    <name evidence="11" type="ORF">ALC53_07001</name>
</gene>
<comment type="subcellular location">
    <subcellularLocation>
        <location evidence="1">Secreted</location>
        <location evidence="1">Extracellular space</location>
    </subcellularLocation>
</comment>
<feature type="domain" description="Peptidase S1" evidence="10">
    <location>
        <begin position="96"/>
        <end position="320"/>
    </location>
</feature>
<keyword evidence="3 7" id="KW-0645">Protease</keyword>
<keyword evidence="5 7" id="KW-0720">Serine protease</keyword>
<dbReference type="InterPro" id="IPR050430">
    <property type="entry name" value="Peptidase_S1"/>
</dbReference>
<keyword evidence="12" id="KW-1185">Reference proteome</keyword>
<feature type="region of interest" description="Disordered" evidence="8">
    <location>
        <begin position="54"/>
        <end position="76"/>
    </location>
</feature>
<dbReference type="Proteomes" id="UP000078540">
    <property type="component" value="Unassembled WGS sequence"/>
</dbReference>
<evidence type="ECO:0000256" key="1">
    <source>
        <dbReference type="ARBA" id="ARBA00004239"/>
    </source>
</evidence>
<dbReference type="PROSITE" id="PS50240">
    <property type="entry name" value="TRYPSIN_DOM"/>
    <property type="match status" value="2"/>
</dbReference>
<keyword evidence="9" id="KW-0812">Transmembrane</keyword>
<dbReference type="PANTHER" id="PTHR24276:SF96">
    <property type="entry name" value="PEPTIDASE S1 DOMAIN-CONTAINING PROTEIN"/>
    <property type="match status" value="1"/>
</dbReference>
<dbReference type="GO" id="GO:0004252">
    <property type="term" value="F:serine-type endopeptidase activity"/>
    <property type="evidence" value="ECO:0007669"/>
    <property type="project" value="InterPro"/>
</dbReference>
<evidence type="ECO:0000313" key="11">
    <source>
        <dbReference type="EMBL" id="KYM82511.1"/>
    </source>
</evidence>
<evidence type="ECO:0000256" key="6">
    <source>
        <dbReference type="ARBA" id="ARBA00023157"/>
    </source>
</evidence>
<evidence type="ECO:0000256" key="5">
    <source>
        <dbReference type="ARBA" id="ARBA00022825"/>
    </source>
</evidence>
<comment type="similarity">
    <text evidence="2">Belongs to the peptidase S1 family.</text>
</comment>
<protein>
    <submittedName>
        <fullName evidence="11">Chymotrypsin-1</fullName>
    </submittedName>
</protein>
<evidence type="ECO:0000256" key="4">
    <source>
        <dbReference type="ARBA" id="ARBA00022801"/>
    </source>
</evidence>
<dbReference type="InterPro" id="IPR018114">
    <property type="entry name" value="TRYPSIN_HIS"/>
</dbReference>
<dbReference type="Pfam" id="PF00089">
    <property type="entry name" value="Trypsin"/>
    <property type="match status" value="2"/>
</dbReference>
<dbReference type="PROSITE" id="PS00134">
    <property type="entry name" value="TRYPSIN_HIS"/>
    <property type="match status" value="1"/>
</dbReference>
<evidence type="ECO:0000256" key="9">
    <source>
        <dbReference type="SAM" id="Phobius"/>
    </source>
</evidence>
<evidence type="ECO:0000256" key="8">
    <source>
        <dbReference type="SAM" id="MobiDB-lite"/>
    </source>
</evidence>
<reference evidence="11 12" key="1">
    <citation type="submission" date="2015-09" db="EMBL/GenBank/DDBJ databases">
        <title>Atta colombica WGS genome.</title>
        <authorList>
            <person name="Nygaard S."/>
            <person name="Hu H."/>
            <person name="Boomsma J."/>
            <person name="Zhang G."/>
        </authorList>
    </citation>
    <scope>NUCLEOTIDE SEQUENCE [LARGE SCALE GENOMIC DNA]</scope>
    <source>
        <strain evidence="11">Treedump-2</strain>
        <tissue evidence="11">Whole body</tissue>
    </source>
</reference>
<evidence type="ECO:0000313" key="12">
    <source>
        <dbReference type="Proteomes" id="UP000078540"/>
    </source>
</evidence>
<dbReference type="STRING" id="520822.A0A195BD63"/>
<dbReference type="SUPFAM" id="SSF50494">
    <property type="entry name" value="Trypsin-like serine proteases"/>
    <property type="match status" value="2"/>
</dbReference>
<dbReference type="PRINTS" id="PR00722">
    <property type="entry name" value="CHYMOTRYPSIN"/>
</dbReference>
<sequence length="566" mass="63056">MLKSSAEYNRRPAIIEGLRARRSAMEIIRFFGYLRSTIYDIVAKYTTLEQSNEGSSVPARKSYSKEHREVDPRNRDPCNCERAQALISQRAEDSYIVGGINALDGAHPYIVSLRLHKVSHFCGGSIISKHYILTAGHCLIQFIDSESLKNVTVHAGTNRLSESGYIYIPEEAIVHPDYDPNLLYNDIGLLHLKTDIQYNKLVQPISIAKTNSVLVGDACFLTGWGTLRYLGELPDKLQKVNLKVYSQSQCKYLFLSVRPSQICAFSQFGQGACHGDSGSPLVANGIQIGLSSFVRPCARGFPDVYTRVFSFIMLIAMNAVAGFIIACLVLTTYGNLPHLQIVGSNDAVDTYPYQVSLRNDLTLDSLSHFCGGAIISEHYIITTAQCINQFENPYNVYAIVGSNCFNAIDAVYQVKNLIIHAGFNNLLHIHDIGLIQVSSNIIFNKNVQPIVLSTTDRNFDDYPLLVTGWGDLWSSDLVFNRLQEIIVRGYSHELCNRWAYVKETHICTFTTENKGFCHSDTGSPLVSDGVLVGLMSYSYGPCGTSTPDISTRISSYRSWIKYYTGI</sequence>
<keyword evidence="9" id="KW-0472">Membrane</keyword>
<dbReference type="FunFam" id="2.40.10.10:FF:000068">
    <property type="entry name" value="transmembrane protease serine 2"/>
    <property type="match status" value="1"/>
</dbReference>
<keyword evidence="6" id="KW-1015">Disulfide bond</keyword>
<evidence type="ECO:0000256" key="2">
    <source>
        <dbReference type="ARBA" id="ARBA00007664"/>
    </source>
</evidence>
<dbReference type="InterPro" id="IPR001314">
    <property type="entry name" value="Peptidase_S1A"/>
</dbReference>
<feature type="domain" description="Peptidase S1" evidence="10">
    <location>
        <begin position="341"/>
        <end position="565"/>
    </location>
</feature>
<keyword evidence="4 7" id="KW-0378">Hydrolase</keyword>
<dbReference type="SMART" id="SM00020">
    <property type="entry name" value="Tryp_SPc"/>
    <property type="match status" value="2"/>
</dbReference>
<dbReference type="EMBL" id="KQ976511">
    <property type="protein sequence ID" value="KYM82511.1"/>
    <property type="molecule type" value="Genomic_DNA"/>
</dbReference>
<dbReference type="InterPro" id="IPR001254">
    <property type="entry name" value="Trypsin_dom"/>
</dbReference>
<dbReference type="PROSITE" id="PS00135">
    <property type="entry name" value="TRYPSIN_SER"/>
    <property type="match status" value="1"/>
</dbReference>
<dbReference type="AlphaFoldDB" id="A0A195BD63"/>
<evidence type="ECO:0000256" key="3">
    <source>
        <dbReference type="ARBA" id="ARBA00022670"/>
    </source>
</evidence>
<dbReference type="InterPro" id="IPR033116">
    <property type="entry name" value="TRYPSIN_SER"/>
</dbReference>
<dbReference type="InterPro" id="IPR009003">
    <property type="entry name" value="Peptidase_S1_PA"/>
</dbReference>
<dbReference type="GO" id="GO:0006508">
    <property type="term" value="P:proteolysis"/>
    <property type="evidence" value="ECO:0007669"/>
    <property type="project" value="UniProtKB-KW"/>
</dbReference>